<dbReference type="PANTHER" id="PTHR11257">
    <property type="entry name" value="CHEMOSENSORY PROTEIN-RELATED"/>
    <property type="match status" value="1"/>
</dbReference>
<dbReference type="InterPro" id="IPR036682">
    <property type="entry name" value="OS_D_A10/PebIII_sf"/>
</dbReference>
<sequence length="109" mass="12370">MKLLVVLSVVVALAVAAPSGDHDYLLAYDFDAVFANDEKRKVVMDCLLDKAPCGEYEKLKESVMKVAQTQCADCTPEQKAKYDSVMKTFHDKFEPEYNEFVHKMTTKKQ</sequence>
<evidence type="ECO:0000256" key="1">
    <source>
        <dbReference type="SAM" id="SignalP"/>
    </source>
</evidence>
<dbReference type="SUPFAM" id="SSF100910">
    <property type="entry name" value="Chemosensory protein Csp2"/>
    <property type="match status" value="1"/>
</dbReference>
<dbReference type="Proteomes" id="UP000322000">
    <property type="component" value="Chromosome 1"/>
</dbReference>
<dbReference type="Pfam" id="PF03392">
    <property type="entry name" value="OS-D"/>
    <property type="match status" value="1"/>
</dbReference>
<dbReference type="KEGG" id="tnl:113495345"/>
<dbReference type="AlphaFoldDB" id="A0A7E5VNT8"/>
<name>A0A7E5VNT8_TRINI</name>
<evidence type="ECO:0000313" key="3">
    <source>
        <dbReference type="RefSeq" id="XP_026729836.1"/>
    </source>
</evidence>
<dbReference type="Gene3D" id="1.10.2080.10">
    <property type="entry name" value="Insect odorant-binding protein A10/Ejaculatory bulb-specific protein 3"/>
    <property type="match status" value="1"/>
</dbReference>
<dbReference type="OrthoDB" id="7465061at2759"/>
<keyword evidence="2" id="KW-1185">Reference proteome</keyword>
<evidence type="ECO:0000313" key="2">
    <source>
        <dbReference type="Proteomes" id="UP000322000"/>
    </source>
</evidence>
<dbReference type="GeneID" id="113495345"/>
<protein>
    <submittedName>
        <fullName evidence="3">Uncharacterized protein LOC113495345</fullName>
    </submittedName>
</protein>
<feature type="signal peptide" evidence="1">
    <location>
        <begin position="1"/>
        <end position="16"/>
    </location>
</feature>
<dbReference type="PANTHER" id="PTHR11257:SF13">
    <property type="entry name" value="GEO07322P1"/>
    <property type="match status" value="1"/>
</dbReference>
<organism evidence="2 3">
    <name type="scientific">Trichoplusia ni</name>
    <name type="common">Cabbage looper</name>
    <dbReference type="NCBI Taxonomy" id="7111"/>
    <lineage>
        <taxon>Eukaryota</taxon>
        <taxon>Metazoa</taxon>
        <taxon>Ecdysozoa</taxon>
        <taxon>Arthropoda</taxon>
        <taxon>Hexapoda</taxon>
        <taxon>Insecta</taxon>
        <taxon>Pterygota</taxon>
        <taxon>Neoptera</taxon>
        <taxon>Endopterygota</taxon>
        <taxon>Lepidoptera</taxon>
        <taxon>Glossata</taxon>
        <taxon>Ditrysia</taxon>
        <taxon>Noctuoidea</taxon>
        <taxon>Noctuidae</taxon>
        <taxon>Plusiinae</taxon>
        <taxon>Trichoplusia</taxon>
    </lineage>
</organism>
<dbReference type="RefSeq" id="XP_026729836.1">
    <property type="nucleotide sequence ID" value="XM_026874035.1"/>
</dbReference>
<proteinExistence type="predicted"/>
<accession>A0A7E5VNT8</accession>
<reference evidence="3" key="1">
    <citation type="submission" date="2025-08" db="UniProtKB">
        <authorList>
            <consortium name="RefSeq"/>
        </authorList>
    </citation>
    <scope>IDENTIFICATION</scope>
</reference>
<dbReference type="InParanoid" id="A0A7E5VNT8"/>
<feature type="chain" id="PRO_5028998005" evidence="1">
    <location>
        <begin position="17"/>
        <end position="109"/>
    </location>
</feature>
<gene>
    <name evidence="3" type="primary">LOC113495345</name>
</gene>
<keyword evidence="1" id="KW-0732">Signal</keyword>
<dbReference type="InterPro" id="IPR005055">
    <property type="entry name" value="A10/PebIII"/>
</dbReference>